<evidence type="ECO:0000313" key="1">
    <source>
        <dbReference type="EMBL" id="VUC28952.1"/>
    </source>
</evidence>
<accession>A0ABY6UCR7</accession>
<dbReference type="EMBL" id="CABFNS010000795">
    <property type="protein sequence ID" value="VUC28952.1"/>
    <property type="molecule type" value="Genomic_DNA"/>
</dbReference>
<gene>
    <name evidence="1" type="ORF">CLO192961_LOCUS248251</name>
</gene>
<protein>
    <submittedName>
        <fullName evidence="1">Uncharacterized protein</fullName>
    </submittedName>
</protein>
<proteinExistence type="predicted"/>
<reference evidence="1 2" key="1">
    <citation type="submission" date="2019-06" db="EMBL/GenBank/DDBJ databases">
        <authorList>
            <person name="Broberg M."/>
        </authorList>
    </citation>
    <scope>NUCLEOTIDE SEQUENCE [LARGE SCALE GENOMIC DNA]</scope>
</reference>
<organism evidence="1 2">
    <name type="scientific">Bionectria ochroleuca</name>
    <name type="common">Gliocladium roseum</name>
    <dbReference type="NCBI Taxonomy" id="29856"/>
    <lineage>
        <taxon>Eukaryota</taxon>
        <taxon>Fungi</taxon>
        <taxon>Dikarya</taxon>
        <taxon>Ascomycota</taxon>
        <taxon>Pezizomycotina</taxon>
        <taxon>Sordariomycetes</taxon>
        <taxon>Hypocreomycetidae</taxon>
        <taxon>Hypocreales</taxon>
        <taxon>Bionectriaceae</taxon>
        <taxon>Clonostachys</taxon>
    </lineage>
</organism>
<keyword evidence="2" id="KW-1185">Reference proteome</keyword>
<name>A0ABY6UCR7_BIOOC</name>
<evidence type="ECO:0000313" key="2">
    <source>
        <dbReference type="Proteomes" id="UP000766486"/>
    </source>
</evidence>
<dbReference type="Proteomes" id="UP000766486">
    <property type="component" value="Unassembled WGS sequence"/>
</dbReference>
<comment type="caution">
    <text evidence="1">The sequence shown here is derived from an EMBL/GenBank/DDBJ whole genome shotgun (WGS) entry which is preliminary data.</text>
</comment>
<sequence>MAAACLANTFPELKKVAAKEHSKALGCLGELSSIAEDEMLASFLLGHTTSWINPNNLATDSYEAALIMLDSWAAESTDHTNLHFDGEAMDYRAMLLCFLTETKLDRKHSRRRPAFASPVDSARQIEPHPFTSISREIVRILTDIVLLVFRFRNRRSQYRFLSDKDLDFLRDCIREARSIERRLVAYSPPKPTDIFDPGDPKTPPFALDPYGRSMSMYGLASTLSYERYNPWEDEDFFHPQRPVKSPFKDERDALLKILAIRIVGEIQQIPFESSTRCVQPFILVDISNELRRDPSDVVASACDDDWPSRVFGQASFELARARNFILSRLSAYIHILPLRKVSMFADIATST</sequence>